<dbReference type="EMBL" id="LKTM01000087">
    <property type="protein sequence ID" value="KQH79587.1"/>
    <property type="molecule type" value="Genomic_DNA"/>
</dbReference>
<comment type="caution">
    <text evidence="1">The sequence shown here is derived from an EMBL/GenBank/DDBJ whole genome shotgun (WGS) entry which is preliminary data.</text>
</comment>
<dbReference type="SUPFAM" id="SSF56801">
    <property type="entry name" value="Acetyl-CoA synthetase-like"/>
    <property type="match status" value="1"/>
</dbReference>
<dbReference type="Proteomes" id="UP000051677">
    <property type="component" value="Unassembled WGS sequence"/>
</dbReference>
<dbReference type="STRING" id="1778.A9W97_03155"/>
<organism evidence="1 2">
    <name type="scientific">Mycobacterium gordonae</name>
    <dbReference type="NCBI Taxonomy" id="1778"/>
    <lineage>
        <taxon>Bacteria</taxon>
        <taxon>Bacillati</taxon>
        <taxon>Actinomycetota</taxon>
        <taxon>Actinomycetes</taxon>
        <taxon>Mycobacteriales</taxon>
        <taxon>Mycobacteriaceae</taxon>
        <taxon>Mycobacterium</taxon>
    </lineage>
</organism>
<evidence type="ECO:0000313" key="2">
    <source>
        <dbReference type="Proteomes" id="UP000051677"/>
    </source>
</evidence>
<dbReference type="AlphaFoldDB" id="A0A0Q2RWQ0"/>
<proteinExistence type="predicted"/>
<protein>
    <recommendedName>
        <fullName evidence="3">AMP-binding enzyme C-terminal domain-containing protein</fullName>
    </recommendedName>
</protein>
<sequence>MAPGAQFDPDQFRAFLSGQADLGPKQWPSYVRVSAGLPGTMTFKVLKRQLSAEGVDCGEPVFAIPR</sequence>
<gene>
    <name evidence="1" type="ORF">AO501_02070</name>
</gene>
<reference evidence="1 2" key="1">
    <citation type="submission" date="2015-10" db="EMBL/GenBank/DDBJ databases">
        <title>Mycobacterium gordonae draft genome assembly.</title>
        <authorList>
            <person name="Ustinova V."/>
            <person name="Smirnova T."/>
            <person name="Blagodatskikh K."/>
            <person name="Varlamov D."/>
            <person name="Larionova E."/>
            <person name="Chernousova L."/>
        </authorList>
    </citation>
    <scope>NUCLEOTIDE SEQUENCE [LARGE SCALE GENOMIC DNA]</scope>
    <source>
        <strain evidence="1 2">CTRI 14-8773</strain>
    </source>
</reference>
<evidence type="ECO:0000313" key="1">
    <source>
        <dbReference type="EMBL" id="KQH79587.1"/>
    </source>
</evidence>
<evidence type="ECO:0008006" key="3">
    <source>
        <dbReference type="Google" id="ProtNLM"/>
    </source>
</evidence>
<accession>A0A0Q2RWQ0</accession>
<name>A0A0Q2RWQ0_MYCGO</name>